<dbReference type="AlphaFoldDB" id="A0A8K0KZF2"/>
<gene>
    <name evidence="1" type="ORF">KVT40_005187</name>
</gene>
<sequence>MYETEHVPEKLMIRDLSIRMVPIQPSRGTSAQWYWITNWTVYPLKVGARARWAASQRTLAIDEAQCCVTPPAFTREDLFQKDSKRTCHLRLWPDGRLAIAVFGDDTDGERMLYIGITRVRMTGTHHDFMCNALAVFHIPEVHFQSWYEAVNPGESEGSFAIRALEEIGDDSRRFSGLYFWDMIVETRHLLGLGVREEEGKCGIEPTIETLDAEVAYEEWLNELASV</sequence>
<dbReference type="OrthoDB" id="10314792at2759"/>
<proteinExistence type="predicted"/>
<dbReference type="EMBL" id="JAESVG020000006">
    <property type="protein sequence ID" value="KAG8626242.1"/>
    <property type="molecule type" value="Genomic_DNA"/>
</dbReference>
<accession>A0A8K0KZF2</accession>
<protein>
    <submittedName>
        <fullName evidence="1">Uncharacterized protein</fullName>
    </submittedName>
</protein>
<organism evidence="1 2">
    <name type="scientific">Elsinoe batatas</name>
    <dbReference type="NCBI Taxonomy" id="2601811"/>
    <lineage>
        <taxon>Eukaryota</taxon>
        <taxon>Fungi</taxon>
        <taxon>Dikarya</taxon>
        <taxon>Ascomycota</taxon>
        <taxon>Pezizomycotina</taxon>
        <taxon>Dothideomycetes</taxon>
        <taxon>Dothideomycetidae</taxon>
        <taxon>Myriangiales</taxon>
        <taxon>Elsinoaceae</taxon>
        <taxon>Elsinoe</taxon>
    </lineage>
</organism>
<keyword evidence="2" id="KW-1185">Reference proteome</keyword>
<dbReference type="Proteomes" id="UP000809789">
    <property type="component" value="Unassembled WGS sequence"/>
</dbReference>
<comment type="caution">
    <text evidence="1">The sequence shown here is derived from an EMBL/GenBank/DDBJ whole genome shotgun (WGS) entry which is preliminary data.</text>
</comment>
<name>A0A8K0KZF2_9PEZI</name>
<evidence type="ECO:0000313" key="1">
    <source>
        <dbReference type="EMBL" id="KAG8626242.1"/>
    </source>
</evidence>
<reference evidence="1" key="1">
    <citation type="submission" date="2021-07" db="EMBL/GenBank/DDBJ databases">
        <title>Elsinoe batatas strain:CRI-CJ2 Genome sequencing and assembly.</title>
        <authorList>
            <person name="Huang L."/>
        </authorList>
    </citation>
    <scope>NUCLEOTIDE SEQUENCE</scope>
    <source>
        <strain evidence="1">CRI-CJ2</strain>
    </source>
</reference>
<evidence type="ECO:0000313" key="2">
    <source>
        <dbReference type="Proteomes" id="UP000809789"/>
    </source>
</evidence>